<dbReference type="InterPro" id="IPR004088">
    <property type="entry name" value="KH_dom_type_1"/>
</dbReference>
<feature type="non-terminal residue" evidence="5">
    <location>
        <position position="1"/>
    </location>
</feature>
<keyword evidence="6" id="KW-1185">Reference proteome</keyword>
<dbReference type="CDD" id="cd22459">
    <property type="entry name" value="KH-I_PEPPER_rpt1_like"/>
    <property type="match status" value="1"/>
</dbReference>
<dbReference type="InterPro" id="IPR036612">
    <property type="entry name" value="KH_dom_type_1_sf"/>
</dbReference>
<dbReference type="GO" id="GO:0003723">
    <property type="term" value="F:RNA binding"/>
    <property type="evidence" value="ECO:0007669"/>
    <property type="project" value="UniProtKB-UniRule"/>
</dbReference>
<evidence type="ECO:0000313" key="6">
    <source>
        <dbReference type="Proteomes" id="UP000015453"/>
    </source>
</evidence>
<dbReference type="Proteomes" id="UP000015453">
    <property type="component" value="Unassembled WGS sequence"/>
</dbReference>
<dbReference type="EMBL" id="AUSU01002414">
    <property type="protein sequence ID" value="EPS68840.1"/>
    <property type="molecule type" value="Genomic_DNA"/>
</dbReference>
<dbReference type="PANTHER" id="PTHR10288">
    <property type="entry name" value="KH DOMAIN CONTAINING RNA BINDING PROTEIN"/>
    <property type="match status" value="1"/>
</dbReference>
<evidence type="ECO:0000256" key="3">
    <source>
        <dbReference type="SAM" id="MobiDB-lite"/>
    </source>
</evidence>
<feature type="compositionally biased region" description="Polar residues" evidence="3">
    <location>
        <begin position="495"/>
        <end position="514"/>
    </location>
</feature>
<evidence type="ECO:0000256" key="2">
    <source>
        <dbReference type="PROSITE-ProRule" id="PRU00117"/>
    </source>
</evidence>
<reference evidence="5 6" key="1">
    <citation type="journal article" date="2013" name="BMC Genomics">
        <title>The miniature genome of a carnivorous plant Genlisea aurea contains a low number of genes and short non-coding sequences.</title>
        <authorList>
            <person name="Leushkin E.V."/>
            <person name="Sutormin R.A."/>
            <person name="Nabieva E.R."/>
            <person name="Penin A.A."/>
            <person name="Kondrashov A.S."/>
            <person name="Logacheva M.D."/>
        </authorList>
    </citation>
    <scope>NUCLEOTIDE SEQUENCE [LARGE SCALE GENOMIC DNA]</scope>
</reference>
<feature type="compositionally biased region" description="Polar residues" evidence="3">
    <location>
        <begin position="532"/>
        <end position="541"/>
    </location>
</feature>
<organism evidence="5 6">
    <name type="scientific">Genlisea aurea</name>
    <dbReference type="NCBI Taxonomy" id="192259"/>
    <lineage>
        <taxon>Eukaryota</taxon>
        <taxon>Viridiplantae</taxon>
        <taxon>Streptophyta</taxon>
        <taxon>Embryophyta</taxon>
        <taxon>Tracheophyta</taxon>
        <taxon>Spermatophyta</taxon>
        <taxon>Magnoliopsida</taxon>
        <taxon>eudicotyledons</taxon>
        <taxon>Gunneridae</taxon>
        <taxon>Pentapetalae</taxon>
        <taxon>asterids</taxon>
        <taxon>lamiids</taxon>
        <taxon>Lamiales</taxon>
        <taxon>Lentibulariaceae</taxon>
        <taxon>Genlisea</taxon>
    </lineage>
</organism>
<dbReference type="SMART" id="SM00322">
    <property type="entry name" value="KH"/>
    <property type="match status" value="3"/>
</dbReference>
<feature type="domain" description="K Homology" evidence="4">
    <location>
        <begin position="176"/>
        <end position="252"/>
    </location>
</feature>
<dbReference type="CDD" id="cd22460">
    <property type="entry name" value="KH-I_PEPPER_rpt2_like"/>
    <property type="match status" value="1"/>
</dbReference>
<dbReference type="AlphaFoldDB" id="S8CQ69"/>
<keyword evidence="1" id="KW-0677">Repeat</keyword>
<protein>
    <recommendedName>
        <fullName evidence="4">K Homology domain-containing protein</fullName>
    </recommendedName>
</protein>
<evidence type="ECO:0000259" key="4">
    <source>
        <dbReference type="SMART" id="SM00322"/>
    </source>
</evidence>
<name>S8CQ69_9LAMI</name>
<dbReference type="SUPFAM" id="SSF54791">
    <property type="entry name" value="Eukaryotic type KH-domain (KH-domain type I)"/>
    <property type="match status" value="2"/>
</dbReference>
<dbReference type="Pfam" id="PF00013">
    <property type="entry name" value="KH_1"/>
    <property type="match status" value="2"/>
</dbReference>
<feature type="compositionally biased region" description="Basic and acidic residues" evidence="3">
    <location>
        <begin position="1"/>
        <end position="18"/>
    </location>
</feature>
<keyword evidence="2" id="KW-0694">RNA-binding</keyword>
<dbReference type="Gene3D" id="3.30.310.210">
    <property type="match status" value="1"/>
</dbReference>
<feature type="region of interest" description="Disordered" evidence="3">
    <location>
        <begin position="1"/>
        <end position="66"/>
    </location>
</feature>
<gene>
    <name evidence="5" type="ORF">M569_05927</name>
</gene>
<comment type="caution">
    <text evidence="5">The sequence shown here is derived from an EMBL/GenBank/DDBJ whole genome shotgun (WGS) entry which is preliminary data.</text>
</comment>
<proteinExistence type="predicted"/>
<evidence type="ECO:0000313" key="5">
    <source>
        <dbReference type="EMBL" id="EPS68840.1"/>
    </source>
</evidence>
<dbReference type="OrthoDB" id="442947at2759"/>
<dbReference type="PROSITE" id="PS50084">
    <property type="entry name" value="KH_TYPE_1"/>
    <property type="match status" value="3"/>
</dbReference>
<feature type="region of interest" description="Disordered" evidence="3">
    <location>
        <begin position="492"/>
        <end position="541"/>
    </location>
</feature>
<evidence type="ECO:0000256" key="1">
    <source>
        <dbReference type="ARBA" id="ARBA00022737"/>
    </source>
</evidence>
<accession>S8CQ69</accession>
<sequence length="541" mass="59097">RKSGMERSRSKRYYHDQDYDSEPFQPRNKPRYGSNSQGGGVGAHHYPAGYDRRISPAAGGGGPRKTHDSVMVTTSYRILCHDAKAGGVIGKSGSIIKSIRQHTGAWINVHELAAGDEERIIEISDTRRKDPDGRMHSFSPAQEALLLIHERILDNLGIGDGENDEYGSRPSAGGANKVVTRLVVSRMHVGCLLGKGGKIIEQMRMETNTHIRILPRDHTLPRCVAMSEEIVQVVGDMNAVKAAVEIISSRLRESQHRDRSHFHNRIHSPDQFFAEDDPRMNVPRRSSLEVPILSSRYSASSMKNNHSARSSGAVSVAEDAPLDSFEDLVFRILCPADKLDRIVGESDGILNLLQDEIGVIAEVSVPVSGSGEHVIIVISDEGPDDELFPAQEALLHIQSHIVDLVSDKENIITTRLLLQSDEIGLFHDVGKLDGAEVEVLPRDKLPEGLSETDEILQIVGEIRSARAALVEITSRIRSLIFKESLKGDVPFSAPSAVSSNSAEKQVANSQNSSAAVPEVQNANAEAVKQNESEQASSGVNR</sequence>
<feature type="domain" description="K Homology" evidence="4">
    <location>
        <begin position="72"/>
        <end position="153"/>
    </location>
</feature>
<dbReference type="InterPro" id="IPR004087">
    <property type="entry name" value="KH_dom"/>
</dbReference>
<dbReference type="Gene3D" id="3.30.1370.10">
    <property type="entry name" value="K Homology domain, type 1"/>
    <property type="match status" value="2"/>
</dbReference>
<feature type="domain" description="K Homology" evidence="4">
    <location>
        <begin position="326"/>
        <end position="399"/>
    </location>
</feature>